<proteinExistence type="predicted"/>
<reference evidence="1" key="1">
    <citation type="submission" date="2020-04" db="EMBL/GenBank/DDBJ databases">
        <authorList>
            <person name="Chiriac C."/>
            <person name="Salcher M."/>
            <person name="Ghai R."/>
            <person name="Kavagutti S V."/>
        </authorList>
    </citation>
    <scope>NUCLEOTIDE SEQUENCE</scope>
</reference>
<gene>
    <name evidence="1" type="ORF">UFOVP594_11</name>
</gene>
<dbReference type="SUPFAM" id="SSF52980">
    <property type="entry name" value="Restriction endonuclease-like"/>
    <property type="match status" value="1"/>
</dbReference>
<organism evidence="1">
    <name type="scientific">uncultured Caudovirales phage</name>
    <dbReference type="NCBI Taxonomy" id="2100421"/>
    <lineage>
        <taxon>Viruses</taxon>
        <taxon>Duplodnaviria</taxon>
        <taxon>Heunggongvirae</taxon>
        <taxon>Uroviricota</taxon>
        <taxon>Caudoviricetes</taxon>
        <taxon>Peduoviridae</taxon>
        <taxon>Maltschvirus</taxon>
        <taxon>Maltschvirus maltsch</taxon>
    </lineage>
</organism>
<dbReference type="EMBL" id="LR796572">
    <property type="protein sequence ID" value="CAB4151342.1"/>
    <property type="molecule type" value="Genomic_DNA"/>
</dbReference>
<evidence type="ECO:0008006" key="2">
    <source>
        <dbReference type="Google" id="ProtNLM"/>
    </source>
</evidence>
<sequence length="122" mass="14008">MARSNPESIIQTELCYYLNGKGYVFWRSNNTPVYDSSWGGYRKMAEFSQPGVSDITMVHKGRAVFIEVKTDKYLATKKSYQSKAQREFQQWVESAGALYVVVRSVDDFITFENNVLLHCGDN</sequence>
<dbReference type="GO" id="GO:0003676">
    <property type="term" value="F:nucleic acid binding"/>
    <property type="evidence" value="ECO:0007669"/>
    <property type="project" value="InterPro"/>
</dbReference>
<name>A0A6J5MY70_9CAUD</name>
<evidence type="ECO:0000313" key="1">
    <source>
        <dbReference type="EMBL" id="CAB4151342.1"/>
    </source>
</evidence>
<protein>
    <recommendedName>
        <fullName evidence="2">VRR-NUC domain containing protein</fullName>
    </recommendedName>
</protein>
<accession>A0A6J5MY70</accession>
<dbReference type="InterPro" id="IPR011856">
    <property type="entry name" value="tRNA_endonuc-like_dom_sf"/>
</dbReference>
<dbReference type="Gene3D" id="3.40.1350.10">
    <property type="match status" value="1"/>
</dbReference>
<dbReference type="InterPro" id="IPR011335">
    <property type="entry name" value="Restrct_endonuc-II-like"/>
</dbReference>